<keyword evidence="2" id="KW-1185">Reference proteome</keyword>
<dbReference type="OrthoDB" id="86940at2"/>
<dbReference type="KEGG" id="asag:FGM00_11840"/>
<organism evidence="1 2">
    <name type="scientific">Aggregatimonas sangjinii</name>
    <dbReference type="NCBI Taxonomy" id="2583587"/>
    <lineage>
        <taxon>Bacteria</taxon>
        <taxon>Pseudomonadati</taxon>
        <taxon>Bacteroidota</taxon>
        <taxon>Flavobacteriia</taxon>
        <taxon>Flavobacteriales</taxon>
        <taxon>Flavobacteriaceae</taxon>
        <taxon>Aggregatimonas</taxon>
    </lineage>
</organism>
<reference evidence="1 2" key="1">
    <citation type="submission" date="2019-05" db="EMBL/GenBank/DDBJ databases">
        <title>Genome sequencing of F202Z8.</title>
        <authorList>
            <person name="Kwon Y.M."/>
        </authorList>
    </citation>
    <scope>NUCLEOTIDE SEQUENCE [LARGE SCALE GENOMIC DNA]</scope>
    <source>
        <strain evidence="1 2">F202Z8</strain>
    </source>
</reference>
<dbReference type="RefSeq" id="WP_138853109.1">
    <property type="nucleotide sequence ID" value="NZ_CP040710.1"/>
</dbReference>
<protein>
    <submittedName>
        <fullName evidence="1">Uncharacterized protein</fullName>
    </submittedName>
</protein>
<gene>
    <name evidence="1" type="ORF">FGM00_11840</name>
</gene>
<proteinExistence type="predicted"/>
<dbReference type="AlphaFoldDB" id="A0A5B7SQ01"/>
<evidence type="ECO:0000313" key="2">
    <source>
        <dbReference type="Proteomes" id="UP000310017"/>
    </source>
</evidence>
<dbReference type="EMBL" id="CP040710">
    <property type="protein sequence ID" value="QCX00765.1"/>
    <property type="molecule type" value="Genomic_DNA"/>
</dbReference>
<evidence type="ECO:0000313" key="1">
    <source>
        <dbReference type="EMBL" id="QCX00765.1"/>
    </source>
</evidence>
<dbReference type="Proteomes" id="UP000310017">
    <property type="component" value="Chromosome"/>
</dbReference>
<name>A0A5B7SQ01_9FLAO</name>
<sequence>MKCTPFIPKIFFFLFFSAITFGQNSEDDTAQKIKSIETLYFGKNNQLENIGYQTFNLDGEITYHHYLKADSTQVFRRAFTYNAEGLLEYEESYTIEDDTLPSVKLKSVYDETGRLLKKIKISDFEQQKIFNEDGIIVAERTISSVGKTTGTDIYIYEDDLLMEIQSLDKNDTLYARKLFKYNDLKQKIGKIEIARNKTRSKEEYVYNENGDIIERLYFQEKKEKLPPKNPSEIINTEVTEVAETVIHNGDDSIENTDPMKWVDWKEKELYSSVNYVRNEHGDVVSNTTKRKGVSEAEIYDIPR</sequence>
<accession>A0A5B7SQ01</accession>